<reference evidence="2" key="1">
    <citation type="submission" date="2018-05" db="EMBL/GenBank/DDBJ databases">
        <authorList>
            <person name="Lanie J.A."/>
            <person name="Ng W.-L."/>
            <person name="Kazmierczak K.M."/>
            <person name="Andrzejewski T.M."/>
            <person name="Davidsen T.M."/>
            <person name="Wayne K.J."/>
            <person name="Tettelin H."/>
            <person name="Glass J.I."/>
            <person name="Rusch D."/>
            <person name="Podicherti R."/>
            <person name="Tsui H.-C.T."/>
            <person name="Winkler M.E."/>
        </authorList>
    </citation>
    <scope>NUCLEOTIDE SEQUENCE</scope>
</reference>
<dbReference type="AlphaFoldDB" id="A0A382IBC7"/>
<protein>
    <submittedName>
        <fullName evidence="2">Uncharacterized protein</fullName>
    </submittedName>
</protein>
<gene>
    <name evidence="2" type="ORF">METZ01_LOCUS249057</name>
</gene>
<feature type="transmembrane region" description="Helical" evidence="1">
    <location>
        <begin position="64"/>
        <end position="88"/>
    </location>
</feature>
<organism evidence="2">
    <name type="scientific">marine metagenome</name>
    <dbReference type="NCBI Taxonomy" id="408172"/>
    <lineage>
        <taxon>unclassified sequences</taxon>
        <taxon>metagenomes</taxon>
        <taxon>ecological metagenomes</taxon>
    </lineage>
</organism>
<keyword evidence="1" id="KW-0812">Transmembrane</keyword>
<dbReference type="EMBL" id="UINC01065983">
    <property type="protein sequence ID" value="SVB96203.1"/>
    <property type="molecule type" value="Genomic_DNA"/>
</dbReference>
<accession>A0A382IBC7</accession>
<keyword evidence="1" id="KW-1133">Transmembrane helix</keyword>
<evidence type="ECO:0000313" key="2">
    <source>
        <dbReference type="EMBL" id="SVB96203.1"/>
    </source>
</evidence>
<proteinExistence type="predicted"/>
<keyword evidence="1" id="KW-0472">Membrane</keyword>
<evidence type="ECO:0000256" key="1">
    <source>
        <dbReference type="SAM" id="Phobius"/>
    </source>
</evidence>
<name>A0A382IBC7_9ZZZZ</name>
<sequence length="94" mass="10482">VVDGKCLKIVEFTPQSTNFAAYELRRSALSVVIGRNQPRFTAGRPPFMFGRRQQPPRPPDREPLLLLLLAVLIAGVLTVSYGAIMAFVERLQSQ</sequence>
<feature type="non-terminal residue" evidence="2">
    <location>
        <position position="1"/>
    </location>
</feature>